<sequence length="130" mass="14849">MLKSGIYGKYRGTEYEITLDMGKNVMIITEEKVKIDSTFEDLYNSGVYSKIVNPSELIDCVSIILYGMIQEEKVQILKEKENEYQVATGSLLIGNDLNLPRVDRDTWLGWVPKSKVKLIEEKTAINPEDL</sequence>
<dbReference type="Proteomes" id="UP000501868">
    <property type="component" value="Chromosome"/>
</dbReference>
<accession>A0A6H1NY52</accession>
<dbReference type="AlphaFoldDB" id="A0A6H1NY52"/>
<evidence type="ECO:0000313" key="2">
    <source>
        <dbReference type="Proteomes" id="UP000501868"/>
    </source>
</evidence>
<reference evidence="1 2" key="2">
    <citation type="submission" date="2020-04" db="EMBL/GenBank/DDBJ databases">
        <authorList>
            <person name="Fomenkov A."/>
            <person name="Anton B.P."/>
            <person name="Roberts R.J."/>
        </authorList>
    </citation>
    <scope>NUCLEOTIDE SEQUENCE [LARGE SCALE GENOMIC DNA]</scope>
    <source>
        <strain evidence="1 2">S2</strain>
    </source>
</reference>
<gene>
    <name evidence="1" type="ORF">HFZ78_05240</name>
</gene>
<dbReference type="PIRSF" id="PIRSF033725">
    <property type="entry name" value="UCP033725"/>
    <property type="match status" value="1"/>
</dbReference>
<reference evidence="1 2" key="1">
    <citation type="submission" date="2020-04" db="EMBL/GenBank/DDBJ databases">
        <title>Genome-Wide Identification of 5-Methylcytosine Sites in Bacterial Genomes By High-Throughput Sequencing of MspJI Restriction Fragments.</title>
        <authorList>
            <person name="Wu V."/>
        </authorList>
    </citation>
    <scope>NUCLEOTIDE SEQUENCE [LARGE SCALE GENOMIC DNA]</scope>
    <source>
        <strain evidence="1 2">S2</strain>
    </source>
</reference>
<protein>
    <submittedName>
        <fullName evidence="1">Uncharacterized protein</fullName>
    </submittedName>
</protein>
<dbReference type="InterPro" id="IPR017020">
    <property type="entry name" value="UCP033725"/>
</dbReference>
<name>A0A6H1NY52_PRIMG</name>
<proteinExistence type="predicted"/>
<evidence type="ECO:0000313" key="1">
    <source>
        <dbReference type="EMBL" id="QIZ06203.1"/>
    </source>
</evidence>
<dbReference type="EMBL" id="CP051128">
    <property type="protein sequence ID" value="QIZ06203.1"/>
    <property type="molecule type" value="Genomic_DNA"/>
</dbReference>
<organism evidence="1 2">
    <name type="scientific">Priestia megaterium</name>
    <name type="common">Bacillus megaterium</name>
    <dbReference type="NCBI Taxonomy" id="1404"/>
    <lineage>
        <taxon>Bacteria</taxon>
        <taxon>Bacillati</taxon>
        <taxon>Bacillota</taxon>
        <taxon>Bacilli</taxon>
        <taxon>Bacillales</taxon>
        <taxon>Bacillaceae</taxon>
        <taxon>Priestia</taxon>
    </lineage>
</organism>